<evidence type="ECO:0000256" key="10">
    <source>
        <dbReference type="RuleBase" id="RU367009"/>
    </source>
</evidence>
<dbReference type="GO" id="GO:0030570">
    <property type="term" value="F:pectate lyase activity"/>
    <property type="evidence" value="ECO:0007669"/>
    <property type="project" value="UniProtKB-UniRule"/>
</dbReference>
<dbReference type="Pfam" id="PF03211">
    <property type="entry name" value="Pectate_lyase"/>
    <property type="match status" value="1"/>
</dbReference>
<dbReference type="EMBL" id="BOON01000001">
    <property type="protein sequence ID" value="GII20431.1"/>
    <property type="molecule type" value="Genomic_DNA"/>
</dbReference>
<dbReference type="PANTHER" id="PTHR33407:SF9">
    <property type="entry name" value="PECTATE LYASE F-RELATED"/>
    <property type="match status" value="1"/>
</dbReference>
<dbReference type="EC" id="4.2.2.2" evidence="5 10"/>
<organism evidence="11 12">
    <name type="scientific">Planosporangium mesophilum</name>
    <dbReference type="NCBI Taxonomy" id="689768"/>
    <lineage>
        <taxon>Bacteria</taxon>
        <taxon>Bacillati</taxon>
        <taxon>Actinomycetota</taxon>
        <taxon>Actinomycetes</taxon>
        <taxon>Micromonosporales</taxon>
        <taxon>Micromonosporaceae</taxon>
        <taxon>Planosporangium</taxon>
    </lineage>
</organism>
<gene>
    <name evidence="11" type="primary">pel</name>
    <name evidence="11" type="ORF">Pme01_00280</name>
</gene>
<comment type="function">
    <text evidence="10">Catalyzes the depolymerization of both polygalacturonate and pectins of methyl esterification degree from 22 to 89%, with an endo mode of action. In contrast to the majority of pectate lyases, displays high activity on highly methylated pectins.</text>
</comment>
<dbReference type="InterPro" id="IPR012334">
    <property type="entry name" value="Pectin_lyas_fold"/>
</dbReference>
<dbReference type="SUPFAM" id="SSF51126">
    <property type="entry name" value="Pectin lyase-like"/>
    <property type="match status" value="1"/>
</dbReference>
<evidence type="ECO:0000313" key="11">
    <source>
        <dbReference type="EMBL" id="GII20431.1"/>
    </source>
</evidence>
<sequence>MRRSARRALVIPALVIQVLVAPALTAPPASAAVSAAAPVTFPTPTGQENVTATRTVSGTFDGGLKRYVPVGLGDGTSSESQKPVFTLADGATLKNVIIGAPGADGVHCKGTCTLQNVWWEDVGEDAATLEGSAPAGSVMTVTGGGARKASDKVFQHNGPGAYVITNFFVDDFGKLYRSCGNCKSNYQGRRDVVVRNVIAQAGRSALVGINSNYGDTARLSQITIYGDPDRKLVICQRYTGNNTGAEPPKAGSGPDGTHCLYTASDITYK</sequence>
<reference evidence="11" key="1">
    <citation type="submission" date="2021-01" db="EMBL/GenBank/DDBJ databases">
        <title>Whole genome shotgun sequence of Planosporangium mesophilum NBRC 109066.</title>
        <authorList>
            <person name="Komaki H."/>
            <person name="Tamura T."/>
        </authorList>
    </citation>
    <scope>NUCLEOTIDE SEQUENCE</scope>
    <source>
        <strain evidence="11">NBRC 109066</strain>
    </source>
</reference>
<name>A0A8J3T7B3_9ACTN</name>
<evidence type="ECO:0000256" key="8">
    <source>
        <dbReference type="ARBA" id="ARBA00022837"/>
    </source>
</evidence>
<evidence type="ECO:0000256" key="2">
    <source>
        <dbReference type="ARBA" id="ARBA00001913"/>
    </source>
</evidence>
<evidence type="ECO:0000256" key="1">
    <source>
        <dbReference type="ARBA" id="ARBA00000695"/>
    </source>
</evidence>
<evidence type="ECO:0000256" key="7">
    <source>
        <dbReference type="ARBA" id="ARBA00022729"/>
    </source>
</evidence>
<comment type="subcellular location">
    <subcellularLocation>
        <location evidence="3 10">Secreted</location>
    </subcellularLocation>
</comment>
<evidence type="ECO:0000256" key="6">
    <source>
        <dbReference type="ARBA" id="ARBA00022525"/>
    </source>
</evidence>
<feature type="signal peptide" evidence="10">
    <location>
        <begin position="1"/>
        <end position="31"/>
    </location>
</feature>
<proteinExistence type="inferred from homology"/>
<evidence type="ECO:0000256" key="4">
    <source>
        <dbReference type="ARBA" id="ARBA00006463"/>
    </source>
</evidence>
<feature type="chain" id="PRO_5035339667" description="Pectate lyase" evidence="10">
    <location>
        <begin position="32"/>
        <end position="269"/>
    </location>
</feature>
<comment type="cofactor">
    <cofactor evidence="2 10">
        <name>Ca(2+)</name>
        <dbReference type="ChEBI" id="CHEBI:29108"/>
    </cofactor>
</comment>
<dbReference type="AlphaFoldDB" id="A0A8J3T7B3"/>
<evidence type="ECO:0000256" key="5">
    <source>
        <dbReference type="ARBA" id="ARBA00012272"/>
    </source>
</evidence>
<keyword evidence="8 10" id="KW-0106">Calcium</keyword>
<accession>A0A8J3T7B3</accession>
<keyword evidence="12" id="KW-1185">Reference proteome</keyword>
<evidence type="ECO:0000256" key="9">
    <source>
        <dbReference type="ARBA" id="ARBA00023239"/>
    </source>
</evidence>
<dbReference type="Gene3D" id="2.160.20.10">
    <property type="entry name" value="Single-stranded right-handed beta-helix, Pectin lyase-like"/>
    <property type="match status" value="1"/>
</dbReference>
<dbReference type="InterPro" id="IPR011050">
    <property type="entry name" value="Pectin_lyase_fold/virulence"/>
</dbReference>
<protein>
    <recommendedName>
        <fullName evidence="5 10">Pectate lyase</fullName>
        <ecNumber evidence="5 10">4.2.2.2</ecNumber>
    </recommendedName>
</protein>
<evidence type="ECO:0000313" key="12">
    <source>
        <dbReference type="Proteomes" id="UP000599074"/>
    </source>
</evidence>
<keyword evidence="7 10" id="KW-0732">Signal</keyword>
<comment type="caution">
    <text evidence="11">The sequence shown here is derived from an EMBL/GenBank/DDBJ whole genome shotgun (WGS) entry which is preliminary data.</text>
</comment>
<keyword evidence="6 10" id="KW-0964">Secreted</keyword>
<dbReference type="PANTHER" id="PTHR33407">
    <property type="entry name" value="PECTATE LYASE F-RELATED"/>
    <property type="match status" value="1"/>
</dbReference>
<evidence type="ECO:0000256" key="3">
    <source>
        <dbReference type="ARBA" id="ARBA00004613"/>
    </source>
</evidence>
<comment type="catalytic activity">
    <reaction evidence="1 10">
        <text>Eliminative cleavage of (1-&gt;4)-alpha-D-galacturonan to give oligosaccharides with 4-deoxy-alpha-D-galact-4-enuronosyl groups at their non-reducing ends.</text>
        <dbReference type="EC" id="4.2.2.2"/>
    </reaction>
</comment>
<dbReference type="RefSeq" id="WP_168113260.1">
    <property type="nucleotide sequence ID" value="NZ_BOON01000001.1"/>
</dbReference>
<dbReference type="Proteomes" id="UP000599074">
    <property type="component" value="Unassembled WGS sequence"/>
</dbReference>
<dbReference type="GO" id="GO:0005576">
    <property type="term" value="C:extracellular region"/>
    <property type="evidence" value="ECO:0007669"/>
    <property type="project" value="UniProtKB-SubCell"/>
</dbReference>
<comment type="similarity">
    <text evidence="4 10">Belongs to the polysaccharide lyase 3 family.</text>
</comment>
<dbReference type="InterPro" id="IPR004898">
    <property type="entry name" value="Pectate_lyase_PlyH/PlyE-like"/>
</dbReference>
<dbReference type="GO" id="GO:0045490">
    <property type="term" value="P:pectin catabolic process"/>
    <property type="evidence" value="ECO:0007669"/>
    <property type="project" value="TreeGrafter"/>
</dbReference>
<keyword evidence="9 10" id="KW-0456">Lyase</keyword>